<accession>A0ABW8J084</accession>
<keyword evidence="2" id="KW-1185">Reference proteome</keyword>
<sequence>MLIVGGPDAAQTTAFITAVSKQLKADAMKGIVVMVVSEASEQPGVTSALESSGATVRFVSM</sequence>
<dbReference type="EMBL" id="JADIKG010000013">
    <property type="protein sequence ID" value="MFK2874955.1"/>
    <property type="molecule type" value="Genomic_DNA"/>
</dbReference>
<comment type="caution">
    <text evidence="1">The sequence shown here is derived from an EMBL/GenBank/DDBJ whole genome shotgun (WGS) entry which is preliminary data.</text>
</comment>
<gene>
    <name evidence="1" type="ORF">ISP13_15535</name>
</gene>
<protein>
    <submittedName>
        <fullName evidence="1">Uncharacterized protein</fullName>
    </submittedName>
</protein>
<proteinExistence type="predicted"/>
<evidence type="ECO:0000313" key="2">
    <source>
        <dbReference type="Proteomes" id="UP001620405"/>
    </source>
</evidence>
<name>A0ABW8J084_9GAMM</name>
<organism evidence="1 2">
    <name type="scientific">Dyella lipolytica</name>
    <dbReference type="NCBI Taxonomy" id="1867835"/>
    <lineage>
        <taxon>Bacteria</taxon>
        <taxon>Pseudomonadati</taxon>
        <taxon>Pseudomonadota</taxon>
        <taxon>Gammaproteobacteria</taxon>
        <taxon>Lysobacterales</taxon>
        <taxon>Rhodanobacteraceae</taxon>
        <taxon>Dyella</taxon>
    </lineage>
</organism>
<evidence type="ECO:0000313" key="1">
    <source>
        <dbReference type="EMBL" id="MFK2874955.1"/>
    </source>
</evidence>
<dbReference type="Proteomes" id="UP001620405">
    <property type="component" value="Unassembled WGS sequence"/>
</dbReference>
<reference evidence="1 2" key="1">
    <citation type="submission" date="2020-10" db="EMBL/GenBank/DDBJ databases">
        <title>Phylogeny of dyella-like bacteria.</title>
        <authorList>
            <person name="Fu J."/>
        </authorList>
    </citation>
    <scope>NUCLEOTIDE SEQUENCE [LARGE SCALE GENOMIC DNA]</scope>
    <source>
        <strain evidence="1 2">DHOB07</strain>
    </source>
</reference>